<protein>
    <submittedName>
        <fullName evidence="2">HNH endonuclease</fullName>
    </submittedName>
</protein>
<gene>
    <name evidence="2" type="ORF">DXT99_07550</name>
</gene>
<dbReference type="Pfam" id="PF01844">
    <property type="entry name" value="HNH"/>
    <property type="match status" value="1"/>
</dbReference>
<dbReference type="GO" id="GO:0003676">
    <property type="term" value="F:nucleic acid binding"/>
    <property type="evidence" value="ECO:0007669"/>
    <property type="project" value="InterPro"/>
</dbReference>
<keyword evidence="3" id="KW-1185">Reference proteome</keyword>
<reference evidence="3" key="1">
    <citation type="submission" date="2018-08" db="EMBL/GenBank/DDBJ databases">
        <authorList>
            <person name="Liu Z.-W."/>
            <person name="Du Z.-J."/>
        </authorList>
    </citation>
    <scope>NUCLEOTIDE SEQUENCE [LARGE SCALE GENOMIC DNA]</scope>
    <source>
        <strain evidence="3">H4X</strain>
    </source>
</reference>
<dbReference type="CDD" id="cd00085">
    <property type="entry name" value="HNHc"/>
    <property type="match status" value="1"/>
</dbReference>
<proteinExistence type="predicted"/>
<dbReference type="Proteomes" id="UP000256708">
    <property type="component" value="Unassembled WGS sequence"/>
</dbReference>
<organism evidence="2 3">
    <name type="scientific">Pontibacter diazotrophicus</name>
    <dbReference type="NCBI Taxonomy" id="1400979"/>
    <lineage>
        <taxon>Bacteria</taxon>
        <taxon>Pseudomonadati</taxon>
        <taxon>Bacteroidota</taxon>
        <taxon>Cytophagia</taxon>
        <taxon>Cytophagales</taxon>
        <taxon>Hymenobacteraceae</taxon>
        <taxon>Pontibacter</taxon>
    </lineage>
</organism>
<keyword evidence="2" id="KW-0378">Hydrolase</keyword>
<dbReference type="EMBL" id="QRGR01000007">
    <property type="protein sequence ID" value="RDV15845.1"/>
    <property type="molecule type" value="Genomic_DNA"/>
</dbReference>
<accession>A0A3D8LEL0</accession>
<dbReference type="InterPro" id="IPR002711">
    <property type="entry name" value="HNH"/>
</dbReference>
<feature type="domain" description="HNH nuclease" evidence="1">
    <location>
        <begin position="37"/>
        <end position="94"/>
    </location>
</feature>
<comment type="caution">
    <text evidence="2">The sequence shown here is derived from an EMBL/GenBank/DDBJ whole genome shotgun (WGS) entry which is preliminary data.</text>
</comment>
<evidence type="ECO:0000313" key="2">
    <source>
        <dbReference type="EMBL" id="RDV15845.1"/>
    </source>
</evidence>
<name>A0A3D8LEL0_9BACT</name>
<dbReference type="InterPro" id="IPR003615">
    <property type="entry name" value="HNH_nuc"/>
</dbReference>
<dbReference type="SMART" id="SM00507">
    <property type="entry name" value="HNHc"/>
    <property type="match status" value="1"/>
</dbReference>
<evidence type="ECO:0000313" key="3">
    <source>
        <dbReference type="Proteomes" id="UP000256708"/>
    </source>
</evidence>
<evidence type="ECO:0000259" key="1">
    <source>
        <dbReference type="SMART" id="SM00507"/>
    </source>
</evidence>
<dbReference type="GO" id="GO:0004519">
    <property type="term" value="F:endonuclease activity"/>
    <property type="evidence" value="ECO:0007669"/>
    <property type="project" value="UniProtKB-KW"/>
</dbReference>
<dbReference type="AlphaFoldDB" id="A0A3D8LEL0"/>
<dbReference type="OrthoDB" id="5918473at2"/>
<keyword evidence="2" id="KW-0255">Endonuclease</keyword>
<keyword evidence="2" id="KW-0540">Nuclease</keyword>
<dbReference type="GO" id="GO:0008270">
    <property type="term" value="F:zinc ion binding"/>
    <property type="evidence" value="ECO:0007669"/>
    <property type="project" value="InterPro"/>
</dbReference>
<dbReference type="RefSeq" id="WP_115564917.1">
    <property type="nucleotide sequence ID" value="NZ_QRGR01000007.1"/>
</dbReference>
<sequence length="247" mass="28630">MIGLKRTHSPIVLTPDFVSSQTRTFKVTGESVWNIEEVKKVLLELSFNKCAYCECNVTEESKYLEVEHFEDKSNHPDKVLDWDNLLPSCKRCNGSKGAHNVNYEPIINPFKEDPKEHLKLHLYRFKGKTEIGKTTIDVVNLNNSARAVLKRFEIGEELQNSVDLAFERLEAYKANRITQRKNKLLTIVEELLKLCQPESIYAATCSTVLHHNDVYQQIVNELKTFDLWSDNFEKLHCRSRGIMLETQ</sequence>
<dbReference type="Gene3D" id="1.10.30.50">
    <property type="match status" value="1"/>
</dbReference>